<protein>
    <recommendedName>
        <fullName evidence="5">AMP-dependent synthetase/ligase domain-containing protein</fullName>
    </recommendedName>
</protein>
<dbReference type="GO" id="GO:0004467">
    <property type="term" value="F:long-chain fatty acid-CoA ligase activity"/>
    <property type="evidence" value="ECO:0007669"/>
    <property type="project" value="TreeGrafter"/>
</dbReference>
<dbReference type="GO" id="GO:0005324">
    <property type="term" value="F:long-chain fatty acid transmembrane transporter activity"/>
    <property type="evidence" value="ECO:0007669"/>
    <property type="project" value="TreeGrafter"/>
</dbReference>
<keyword evidence="2" id="KW-0436">Ligase</keyword>
<evidence type="ECO:0000256" key="4">
    <source>
        <dbReference type="ARBA" id="ARBA00022840"/>
    </source>
</evidence>
<dbReference type="Pfam" id="PF00501">
    <property type="entry name" value="AMP-binding"/>
    <property type="match status" value="1"/>
</dbReference>
<gene>
    <name evidence="6" type="ORF">S06H3_52418</name>
</gene>
<evidence type="ECO:0000313" key="6">
    <source>
        <dbReference type="EMBL" id="GAI49266.1"/>
    </source>
</evidence>
<comment type="caution">
    <text evidence="6">The sequence shown here is derived from an EMBL/GenBank/DDBJ whole genome shotgun (WGS) entry which is preliminary data.</text>
</comment>
<sequence length="247" mass="27995">AKDYPNDAAILFEDIMYTHKEYNEWCNRYANYFRNKVGLKKGDIAVVFMTNRPEIMFAIYGLSKIGVVSSLINTKQRLSPLIHSINIDPGKVFIIGEELIEAFEEVREELQLSEEQSKHLYFVPDTGEIKKPNGFQNLSEVVKNEDITNPPTSKTLQAKDPYAYIFTSGTTGLPKAAIITHGHTYGSSIYWGDRVVGFKHKDVIYVTTPLFHSHAINVAYAASLRYGSTIAIRRKFSASNFWDDAIK</sequence>
<dbReference type="EMBL" id="BARV01033341">
    <property type="protein sequence ID" value="GAI49266.1"/>
    <property type="molecule type" value="Genomic_DNA"/>
</dbReference>
<dbReference type="PANTHER" id="PTHR43107:SF15">
    <property type="entry name" value="FATTY ACID TRANSPORT PROTEIN 3, ISOFORM A"/>
    <property type="match status" value="1"/>
</dbReference>
<reference evidence="6" key="1">
    <citation type="journal article" date="2014" name="Front. Microbiol.">
        <title>High frequency of phylogenetically diverse reductive dehalogenase-homologous genes in deep subseafloor sedimentary metagenomes.</title>
        <authorList>
            <person name="Kawai M."/>
            <person name="Futagami T."/>
            <person name="Toyoda A."/>
            <person name="Takaki Y."/>
            <person name="Nishi S."/>
            <person name="Hori S."/>
            <person name="Arai W."/>
            <person name="Tsubouchi T."/>
            <person name="Morono Y."/>
            <person name="Uchiyama I."/>
            <person name="Ito T."/>
            <person name="Fujiyama A."/>
            <person name="Inagaki F."/>
            <person name="Takami H."/>
        </authorList>
    </citation>
    <scope>NUCLEOTIDE SEQUENCE</scope>
    <source>
        <strain evidence="6">Expedition CK06-06</strain>
    </source>
</reference>
<comment type="similarity">
    <text evidence="1">Belongs to the ATP-dependent AMP-binding enzyme family.</text>
</comment>
<dbReference type="InterPro" id="IPR020845">
    <property type="entry name" value="AMP-binding_CS"/>
</dbReference>
<dbReference type="SUPFAM" id="SSF56801">
    <property type="entry name" value="Acetyl-CoA synthetase-like"/>
    <property type="match status" value="1"/>
</dbReference>
<dbReference type="GO" id="GO:0044539">
    <property type="term" value="P:long-chain fatty acid import into cell"/>
    <property type="evidence" value="ECO:0007669"/>
    <property type="project" value="TreeGrafter"/>
</dbReference>
<proteinExistence type="inferred from homology"/>
<organism evidence="6">
    <name type="scientific">marine sediment metagenome</name>
    <dbReference type="NCBI Taxonomy" id="412755"/>
    <lineage>
        <taxon>unclassified sequences</taxon>
        <taxon>metagenomes</taxon>
        <taxon>ecological metagenomes</taxon>
    </lineage>
</organism>
<accession>X1Q3D3</accession>
<dbReference type="Gene3D" id="3.40.50.980">
    <property type="match status" value="2"/>
</dbReference>
<evidence type="ECO:0000256" key="2">
    <source>
        <dbReference type="ARBA" id="ARBA00022598"/>
    </source>
</evidence>
<dbReference type="AlphaFoldDB" id="X1Q3D3"/>
<evidence type="ECO:0000256" key="1">
    <source>
        <dbReference type="ARBA" id="ARBA00006432"/>
    </source>
</evidence>
<evidence type="ECO:0000256" key="3">
    <source>
        <dbReference type="ARBA" id="ARBA00022741"/>
    </source>
</evidence>
<keyword evidence="3" id="KW-0547">Nucleotide-binding</keyword>
<feature type="non-terminal residue" evidence="6">
    <location>
        <position position="247"/>
    </location>
</feature>
<dbReference type="InterPro" id="IPR000873">
    <property type="entry name" value="AMP-dep_synth/lig_dom"/>
</dbReference>
<name>X1Q3D3_9ZZZZ</name>
<dbReference type="PROSITE" id="PS00455">
    <property type="entry name" value="AMP_BINDING"/>
    <property type="match status" value="1"/>
</dbReference>
<dbReference type="GO" id="GO:0005886">
    <property type="term" value="C:plasma membrane"/>
    <property type="evidence" value="ECO:0007669"/>
    <property type="project" value="TreeGrafter"/>
</dbReference>
<feature type="non-terminal residue" evidence="6">
    <location>
        <position position="1"/>
    </location>
</feature>
<keyword evidence="4" id="KW-0067">ATP-binding</keyword>
<dbReference type="PANTHER" id="PTHR43107">
    <property type="entry name" value="LONG-CHAIN FATTY ACID TRANSPORT PROTEIN"/>
    <property type="match status" value="1"/>
</dbReference>
<dbReference type="GO" id="GO:0005524">
    <property type="term" value="F:ATP binding"/>
    <property type="evidence" value="ECO:0007669"/>
    <property type="project" value="UniProtKB-KW"/>
</dbReference>
<feature type="domain" description="AMP-dependent synthetase/ligase" evidence="5">
    <location>
        <begin position="1"/>
        <end position="242"/>
    </location>
</feature>
<evidence type="ECO:0000259" key="5">
    <source>
        <dbReference type="Pfam" id="PF00501"/>
    </source>
</evidence>